<dbReference type="InterPro" id="IPR052275">
    <property type="entry name" value="Mt_Fe-S_assembly_factor"/>
</dbReference>
<reference evidence="3" key="1">
    <citation type="submission" date="2022-07" db="EMBL/GenBank/DDBJ databases">
        <authorList>
            <person name="Trinca V."/>
            <person name="Uliana J.V.C."/>
            <person name="Torres T.T."/>
            <person name="Ward R.J."/>
            <person name="Monesi N."/>
        </authorList>
    </citation>
    <scope>NUCLEOTIDE SEQUENCE</scope>
    <source>
        <strain evidence="3">HSMRA1968</strain>
        <tissue evidence="3">Whole embryos</tissue>
    </source>
</reference>
<comment type="caution">
    <text evidence="3">The sequence shown here is derived from an EMBL/GenBank/DDBJ whole genome shotgun (WGS) entry which is preliminary data.</text>
</comment>
<evidence type="ECO:0000256" key="1">
    <source>
        <dbReference type="ARBA" id="ARBA00005578"/>
    </source>
</evidence>
<keyword evidence="4" id="KW-1185">Reference proteome</keyword>
<dbReference type="Gene3D" id="3.30.300.90">
    <property type="entry name" value="BolA-like"/>
    <property type="match status" value="1"/>
</dbReference>
<name>A0A9Q0MU38_9DIPT</name>
<dbReference type="PANTHER" id="PTHR46188">
    <property type="entry name" value="BOLA-LIKE PROTEIN 3"/>
    <property type="match status" value="1"/>
</dbReference>
<sequence length="107" mass="12071">MLKLKNLVAYNQYRNISLLSRMWSGANGNPKYTEKDLEAALKSKFVKAKNIQVSDVSGGCGAMYEIIVESSEFQGISRVKQHQMITDTLKEEIKDMHGLRIHTAVPK</sequence>
<dbReference type="Pfam" id="PF01722">
    <property type="entry name" value="BolA"/>
    <property type="match status" value="1"/>
</dbReference>
<dbReference type="InterPro" id="IPR036065">
    <property type="entry name" value="BolA-like_sf"/>
</dbReference>
<dbReference type="PANTHER" id="PTHR46188:SF1">
    <property type="entry name" value="BOLA-LIKE PROTEIN 3"/>
    <property type="match status" value="1"/>
</dbReference>
<dbReference type="InterPro" id="IPR002634">
    <property type="entry name" value="BolA"/>
</dbReference>
<dbReference type="Proteomes" id="UP001151699">
    <property type="component" value="Chromosome X"/>
</dbReference>
<comment type="similarity">
    <text evidence="1 2">Belongs to the BolA/IbaG family.</text>
</comment>
<organism evidence="3 4">
    <name type="scientific">Pseudolycoriella hygida</name>
    <dbReference type="NCBI Taxonomy" id="35572"/>
    <lineage>
        <taxon>Eukaryota</taxon>
        <taxon>Metazoa</taxon>
        <taxon>Ecdysozoa</taxon>
        <taxon>Arthropoda</taxon>
        <taxon>Hexapoda</taxon>
        <taxon>Insecta</taxon>
        <taxon>Pterygota</taxon>
        <taxon>Neoptera</taxon>
        <taxon>Endopterygota</taxon>
        <taxon>Diptera</taxon>
        <taxon>Nematocera</taxon>
        <taxon>Sciaroidea</taxon>
        <taxon>Sciaridae</taxon>
        <taxon>Pseudolycoriella</taxon>
    </lineage>
</organism>
<evidence type="ECO:0000313" key="4">
    <source>
        <dbReference type="Proteomes" id="UP001151699"/>
    </source>
</evidence>
<accession>A0A9Q0MU38</accession>
<evidence type="ECO:0000313" key="3">
    <source>
        <dbReference type="EMBL" id="KAJ6638032.1"/>
    </source>
</evidence>
<dbReference type="EMBL" id="WJQU01000003">
    <property type="protein sequence ID" value="KAJ6638032.1"/>
    <property type="molecule type" value="Genomic_DNA"/>
</dbReference>
<dbReference type="OrthoDB" id="203381at2759"/>
<dbReference type="AlphaFoldDB" id="A0A9Q0MU38"/>
<proteinExistence type="inferred from homology"/>
<gene>
    <name evidence="3" type="primary">BOLA3</name>
    <name evidence="3" type="ORF">Bhyg_10765</name>
</gene>
<dbReference type="GO" id="GO:0005759">
    <property type="term" value="C:mitochondrial matrix"/>
    <property type="evidence" value="ECO:0007669"/>
    <property type="project" value="TreeGrafter"/>
</dbReference>
<protein>
    <submittedName>
        <fullName evidence="3">BolA-like protein 3</fullName>
    </submittedName>
</protein>
<dbReference type="SUPFAM" id="SSF82657">
    <property type="entry name" value="BolA-like"/>
    <property type="match status" value="1"/>
</dbReference>
<evidence type="ECO:0000256" key="2">
    <source>
        <dbReference type="RuleBase" id="RU003860"/>
    </source>
</evidence>